<gene>
    <name evidence="1" type="ORF">IDF66_21565</name>
</gene>
<comment type="caution">
    <text evidence="1">The sequence shown here is derived from an EMBL/GenBank/DDBJ whole genome shotgun (WGS) entry which is preliminary data.</text>
</comment>
<proteinExistence type="predicted"/>
<evidence type="ECO:0000313" key="1">
    <source>
        <dbReference type="EMBL" id="MBD1322175.1"/>
    </source>
</evidence>
<dbReference type="Proteomes" id="UP000602395">
    <property type="component" value="Unassembled WGS sequence"/>
</dbReference>
<sequence length="363" mass="39095">MELLTGVDPRHLPDWVDSRLVVRISGQSDTLFAIVGNPHTFRGLLAINDLATGQNMSVRPSQISEATEFARGWLEGYLSGNEPAPPPHDALEELRWNRERALFHMYEREMPPQSQGRYVVDAIRSTPGIPATEAYRAVASVFAELSVAHALWRHNGWLPVTADRASLPAIGMTSADDVEAAFRCVNPAYAIDGTIETWQRSLRVINGHTGAADAGLVEILIDLDTSGPLVDRLHIVVNVERPDQIAAADGATSESLLEDVLGAIIVGLDPDVASVAHGAALYEGEPFSIEPPDESEDPTPPILPGSLTYVAARVRPDLDPIGPLPFDREPAGSGVLIRHRGGLTMTGETANELSRALNSHTSV</sequence>
<keyword evidence="2" id="KW-1185">Reference proteome</keyword>
<accession>A0ABR7WHD0</accession>
<name>A0ABR7WHD0_9ACTN</name>
<dbReference type="RefSeq" id="WP_190268555.1">
    <property type="nucleotide sequence ID" value="NZ_BAABAD010000004.1"/>
</dbReference>
<protein>
    <submittedName>
        <fullName evidence="1">Uncharacterized protein</fullName>
    </submittedName>
</protein>
<organism evidence="1 2">
    <name type="scientific">Gordonia hankookensis</name>
    <dbReference type="NCBI Taxonomy" id="589403"/>
    <lineage>
        <taxon>Bacteria</taxon>
        <taxon>Bacillati</taxon>
        <taxon>Actinomycetota</taxon>
        <taxon>Actinomycetes</taxon>
        <taxon>Mycobacteriales</taxon>
        <taxon>Gordoniaceae</taxon>
        <taxon>Gordonia</taxon>
    </lineage>
</organism>
<reference evidence="1 2" key="1">
    <citation type="submission" date="2020-09" db="EMBL/GenBank/DDBJ databases">
        <title>Novel species in genus Gordonia.</title>
        <authorList>
            <person name="Zhang G."/>
        </authorList>
    </citation>
    <scope>NUCLEOTIDE SEQUENCE [LARGE SCALE GENOMIC DNA]</scope>
    <source>
        <strain evidence="1 2">ON-33</strain>
    </source>
</reference>
<dbReference type="EMBL" id="JACWMS010000005">
    <property type="protein sequence ID" value="MBD1322175.1"/>
    <property type="molecule type" value="Genomic_DNA"/>
</dbReference>
<evidence type="ECO:0000313" key="2">
    <source>
        <dbReference type="Proteomes" id="UP000602395"/>
    </source>
</evidence>